<dbReference type="RefSeq" id="WP_187814815.1">
    <property type="nucleotide sequence ID" value="NZ_JACTVJ010000007.1"/>
</dbReference>
<reference evidence="1 2" key="1">
    <citation type="submission" date="2020-08" db="EMBL/GenBank/DDBJ databases">
        <title>Genemic of Streptomyces polyaspartic.</title>
        <authorList>
            <person name="Liu W."/>
        </authorList>
    </citation>
    <scope>NUCLEOTIDE SEQUENCE [LARGE SCALE GENOMIC DNA]</scope>
    <source>
        <strain evidence="1 2">TRM66268-LWL</strain>
    </source>
</reference>
<sequence length="72" mass="8132">MNVCRVCSVGEVSPFRLVSDGRRLWVCHECDAVWFGDALPVGSADGRLYQYVERYRGPGTPTDWEQIEPVAE</sequence>
<gene>
    <name evidence="1" type="ORF">H9Y04_17605</name>
</gene>
<comment type="caution">
    <text evidence="1">The sequence shown here is derived from an EMBL/GenBank/DDBJ whole genome shotgun (WGS) entry which is preliminary data.</text>
</comment>
<name>A0ABR7SG56_9ACTN</name>
<evidence type="ECO:0000313" key="1">
    <source>
        <dbReference type="EMBL" id="MBC9714378.1"/>
    </source>
</evidence>
<keyword evidence="2" id="KW-1185">Reference proteome</keyword>
<protein>
    <submittedName>
        <fullName evidence="1">Uncharacterized protein</fullName>
    </submittedName>
</protein>
<dbReference type="EMBL" id="JACTVJ010000007">
    <property type="protein sequence ID" value="MBC9714378.1"/>
    <property type="molecule type" value="Genomic_DNA"/>
</dbReference>
<organism evidence="1 2">
    <name type="scientific">Streptomyces polyasparticus</name>
    <dbReference type="NCBI Taxonomy" id="2767826"/>
    <lineage>
        <taxon>Bacteria</taxon>
        <taxon>Bacillati</taxon>
        <taxon>Actinomycetota</taxon>
        <taxon>Actinomycetes</taxon>
        <taxon>Kitasatosporales</taxon>
        <taxon>Streptomycetaceae</taxon>
        <taxon>Streptomyces</taxon>
    </lineage>
</organism>
<dbReference type="Proteomes" id="UP000642284">
    <property type="component" value="Unassembled WGS sequence"/>
</dbReference>
<evidence type="ECO:0000313" key="2">
    <source>
        <dbReference type="Proteomes" id="UP000642284"/>
    </source>
</evidence>
<accession>A0ABR7SG56</accession>
<proteinExistence type="predicted"/>